<dbReference type="UniPathway" id="UPA00694"/>
<evidence type="ECO:0000256" key="6">
    <source>
        <dbReference type="ARBA" id="ARBA00022916"/>
    </source>
</evidence>
<evidence type="ECO:0000256" key="8">
    <source>
        <dbReference type="SAM" id="SignalP"/>
    </source>
</evidence>
<keyword evidence="6" id="KW-0135">Cellulose biosynthesis</keyword>
<keyword evidence="3 8" id="KW-0732">Signal</keyword>
<feature type="chain" id="PRO_5031271692" evidence="8">
    <location>
        <begin position="28"/>
        <end position="1262"/>
    </location>
</feature>
<proteinExistence type="predicted"/>
<evidence type="ECO:0000256" key="2">
    <source>
        <dbReference type="ARBA" id="ARBA00005186"/>
    </source>
</evidence>
<dbReference type="PROSITE" id="PS50005">
    <property type="entry name" value="TPR"/>
    <property type="match status" value="3"/>
</dbReference>
<evidence type="ECO:0000256" key="7">
    <source>
        <dbReference type="PROSITE-ProRule" id="PRU00339"/>
    </source>
</evidence>
<evidence type="ECO:0000256" key="4">
    <source>
        <dbReference type="ARBA" id="ARBA00022737"/>
    </source>
</evidence>
<dbReference type="Proteomes" id="UP000423756">
    <property type="component" value="Unassembled WGS sequence"/>
</dbReference>
<keyword evidence="5 7" id="KW-0802">TPR repeat</keyword>
<dbReference type="PANTHER" id="PTHR12558:SF13">
    <property type="entry name" value="CELL DIVISION CYCLE PROTEIN 27 HOMOLOG"/>
    <property type="match status" value="1"/>
</dbReference>
<feature type="repeat" description="TPR" evidence="7">
    <location>
        <begin position="341"/>
        <end position="374"/>
    </location>
</feature>
<dbReference type="Pfam" id="PF14559">
    <property type="entry name" value="TPR_19"/>
    <property type="match status" value="1"/>
</dbReference>
<gene>
    <name evidence="10" type="ORF">F7Q91_17235</name>
</gene>
<comment type="caution">
    <text evidence="10">The sequence shown here is derived from an EMBL/GenBank/DDBJ whole genome shotgun (WGS) entry which is preliminary data.</text>
</comment>
<feature type="signal peptide" evidence="8">
    <location>
        <begin position="1"/>
        <end position="27"/>
    </location>
</feature>
<dbReference type="AlphaFoldDB" id="A0A7V7NRV0"/>
<dbReference type="GeneID" id="77341829"/>
<evidence type="ECO:0000256" key="3">
    <source>
        <dbReference type="ARBA" id="ARBA00022729"/>
    </source>
</evidence>
<dbReference type="Gene3D" id="1.25.40.10">
    <property type="entry name" value="Tetratricopeptide repeat domain"/>
    <property type="match status" value="3"/>
</dbReference>
<dbReference type="InterPro" id="IPR003921">
    <property type="entry name" value="Cell_synth_C"/>
</dbReference>
<protein>
    <submittedName>
        <fullName evidence="10">Tetratricopeptide repeat protein</fullName>
    </submittedName>
</protein>
<reference evidence="10 11" key="1">
    <citation type="submission" date="2019-09" db="EMBL/GenBank/DDBJ databases">
        <title>Draft genome sequences of 48 bacterial type strains from the CCUG.</title>
        <authorList>
            <person name="Tunovic T."/>
            <person name="Pineiro-Iglesias B."/>
            <person name="Unosson C."/>
            <person name="Inganas E."/>
            <person name="Ohlen M."/>
            <person name="Cardew S."/>
            <person name="Jensie-Markopoulos S."/>
            <person name="Salva-Serra F."/>
            <person name="Jaen-Luchoro D."/>
            <person name="Karlsson R."/>
            <person name="Svensson-Stadler L."/>
            <person name="Chun J."/>
            <person name="Moore E."/>
        </authorList>
    </citation>
    <scope>NUCLEOTIDE SEQUENCE [LARGE SCALE GENOMIC DNA]</scope>
    <source>
        <strain evidence="10 11">CCUG 48643</strain>
    </source>
</reference>
<dbReference type="RefSeq" id="WP_137408361.1">
    <property type="nucleotide sequence ID" value="NZ_AP025465.1"/>
</dbReference>
<evidence type="ECO:0000313" key="10">
    <source>
        <dbReference type="EMBL" id="KAB0477586.1"/>
    </source>
</evidence>
<dbReference type="Pfam" id="PF13181">
    <property type="entry name" value="TPR_8"/>
    <property type="match status" value="1"/>
</dbReference>
<dbReference type="GO" id="GO:0006011">
    <property type="term" value="P:UDP-alpha-D-glucose metabolic process"/>
    <property type="evidence" value="ECO:0007669"/>
    <property type="project" value="InterPro"/>
</dbReference>
<dbReference type="InterPro" id="IPR019734">
    <property type="entry name" value="TPR_rpt"/>
</dbReference>
<sequence>MSVRVGSYWLAPVIVASSICSAGTALAVGVDSTPLSEAERELVYQPVQLVQLSSSLERVDSVDWLIKQLKLADAIGRDDIVESTLQRLFAIERANLSGLYYQGTMFLKRKQPELAEQSYERLKDIAPNAPQTQSLSSIMAIQGEKRADYQRARLFAKSGRYVEAIEAYQTVFPNGMPSAALELEYLQLQANLDDNWDKVKVGLERLNADYPGVPQFQLALANHIRKVDPGDPWILDTYRELALAPIVGTSAATSWLRALDQLPISKQVTEQYAVLASYYSSDLEIQKANQSARKRWTQEQELRKDPTYLAKLKGLGLLELGKTEQAEAQLRYAITTRPNDPEILGGMGKVYLRKGQQQKALEYFKQAQLLDKNPDTSSKWTTLVETSQYWAYLDRGDLQLARGELEEAERLYRKAIALDNTQPYAFVALGALFLEEKKYSSADKAYSQALSLDSLNGSALRGRLDVEVYQGNWHEAREVANQYSSAQKLVVEEKISSIDSEVILIRLRGAIANNDDRAMAESVEALIKLNPDSPWLRLDIAGVVRSMGNKSRADQLMEGWAKDTSDPEMKFAYALYLAQSLRVDQAIAELESVPLQDMTASMQRNLTRLRLDSELQGIEISYQQSPKSVSKELLSLEAQYQSQIQPLSRIASAWVDVGETEEADRIYRSIDSSSFLSTDEQLAYGELMVSLNKFEDFDAWFNGLAPSFDEQEFTASEFIQFDELRTRRILSEADLMLESENLDRSLALYSRVLSEPEPYKTRAEIGMLRASAMSGDSSVYDQYRPILIKKADVLSASQLMTTATVFNQQGNVHDANQLNALLDTKADAGALEYRDGMAIAMENRQWVLAEERAYQALNSDRIEKTSQQGTLETLTPSLRDLYNESDDYWLTRNVKSDLDALHDRSDGHIIVGWDYSARDGQNQSNQIPIEARLPIEEWEGHLLLRADYVSIDSGALEYYDKSTNQDVTSFQNSASGMALGIGWQAKNWSADIGTTPVGFDHTTWVGGVSVNGDLGQFGWSAVASRRPETSSTLSYAGMSVPKYSLPSPETPDPEGTKWGGVVRTGVKFNTSWDIGGPYGFWSSLQYHTLTGESVEDNNRLGVLGGAYYKLISNDHERLSIGTNLIYLGYDKNLGEYSLGHGGYYSPQSYLSVSLPVNYYGRYGNAWSYLLSGSISNSWTQEDAPYLSENGVSDSGGGFGSSFQAAVEKRVSKRWYLGAFLDLQRSEFYTPNHFMLYAKYTFNDRWQPIEFPPATPILYSDFY</sequence>
<dbReference type="Pfam" id="PF05420">
    <property type="entry name" value="BCSC_C"/>
    <property type="match status" value="1"/>
</dbReference>
<evidence type="ECO:0000256" key="1">
    <source>
        <dbReference type="ARBA" id="ARBA00003476"/>
    </source>
</evidence>
<feature type="repeat" description="TPR" evidence="7">
    <location>
        <begin position="423"/>
        <end position="456"/>
    </location>
</feature>
<comment type="pathway">
    <text evidence="2">Glycan metabolism; bacterial cellulose biosynthesis.</text>
</comment>
<feature type="repeat" description="TPR" evidence="7">
    <location>
        <begin position="389"/>
        <end position="422"/>
    </location>
</feature>
<dbReference type="SUPFAM" id="SSF48452">
    <property type="entry name" value="TPR-like"/>
    <property type="match status" value="2"/>
</dbReference>
<dbReference type="InterPro" id="IPR011990">
    <property type="entry name" value="TPR-like_helical_dom_sf"/>
</dbReference>
<dbReference type="PRINTS" id="PR01441">
    <property type="entry name" value="CELLSNTHASEC"/>
</dbReference>
<keyword evidence="4" id="KW-0677">Repeat</keyword>
<accession>A0A7V7NRV0</accession>
<dbReference type="GO" id="GO:0030244">
    <property type="term" value="P:cellulose biosynthetic process"/>
    <property type="evidence" value="ECO:0007669"/>
    <property type="project" value="UniProtKB-KW"/>
</dbReference>
<comment type="function">
    <text evidence="1">Required for maximal bacterial cellulose synthesis.</text>
</comment>
<dbReference type="PANTHER" id="PTHR12558">
    <property type="entry name" value="CELL DIVISION CYCLE 16,23,27"/>
    <property type="match status" value="1"/>
</dbReference>
<dbReference type="GO" id="GO:0019867">
    <property type="term" value="C:outer membrane"/>
    <property type="evidence" value="ECO:0007669"/>
    <property type="project" value="InterPro"/>
</dbReference>
<evidence type="ECO:0000256" key="5">
    <source>
        <dbReference type="ARBA" id="ARBA00022803"/>
    </source>
</evidence>
<name>A0A7V7NRV0_9VIBR</name>
<dbReference type="InterPro" id="IPR008410">
    <property type="entry name" value="BCSC_C"/>
</dbReference>
<organism evidence="10 11">
    <name type="scientific">Vibrio chagasii</name>
    <dbReference type="NCBI Taxonomy" id="170679"/>
    <lineage>
        <taxon>Bacteria</taxon>
        <taxon>Pseudomonadati</taxon>
        <taxon>Pseudomonadota</taxon>
        <taxon>Gammaproteobacteria</taxon>
        <taxon>Vibrionales</taxon>
        <taxon>Vibrionaceae</taxon>
        <taxon>Vibrio</taxon>
    </lineage>
</organism>
<evidence type="ECO:0000259" key="9">
    <source>
        <dbReference type="Pfam" id="PF05420"/>
    </source>
</evidence>
<dbReference type="SMART" id="SM00028">
    <property type="entry name" value="TPR"/>
    <property type="match status" value="5"/>
</dbReference>
<evidence type="ECO:0000313" key="11">
    <source>
        <dbReference type="Proteomes" id="UP000423756"/>
    </source>
</evidence>
<feature type="domain" description="Cellulose synthase operon C C-terminal" evidence="9">
    <location>
        <begin position="922"/>
        <end position="1242"/>
    </location>
</feature>
<dbReference type="EMBL" id="VZPX01000040">
    <property type="protein sequence ID" value="KAB0477586.1"/>
    <property type="molecule type" value="Genomic_DNA"/>
</dbReference>